<evidence type="ECO:0000256" key="1">
    <source>
        <dbReference type="ARBA" id="ARBA00023002"/>
    </source>
</evidence>
<dbReference type="OrthoDB" id="2735536at2759"/>
<comment type="similarity">
    <text evidence="2">Belongs to the NAD(P)-dependent epimerase/dehydratase family. Dihydroflavonol-4-reductase subfamily.</text>
</comment>
<dbReference type="Gene3D" id="1.20.1280.50">
    <property type="match status" value="1"/>
</dbReference>
<proteinExistence type="inferred from homology"/>
<dbReference type="SMART" id="SM00256">
    <property type="entry name" value="FBOX"/>
    <property type="match status" value="1"/>
</dbReference>
<dbReference type="Proteomes" id="UP000701801">
    <property type="component" value="Unassembled WGS sequence"/>
</dbReference>
<dbReference type="Gene3D" id="3.40.50.720">
    <property type="entry name" value="NAD(P)-binding Rossmann-like Domain"/>
    <property type="match status" value="1"/>
</dbReference>
<name>A0A9N9M2Q0_9HELO</name>
<evidence type="ECO:0000313" key="4">
    <source>
        <dbReference type="EMBL" id="CAG8983575.1"/>
    </source>
</evidence>
<dbReference type="EMBL" id="CAJVRM010000731">
    <property type="protein sequence ID" value="CAG8983575.1"/>
    <property type="molecule type" value="Genomic_DNA"/>
</dbReference>
<dbReference type="SUPFAM" id="SSF81383">
    <property type="entry name" value="F-box domain"/>
    <property type="match status" value="1"/>
</dbReference>
<dbReference type="PANTHER" id="PTHR10366">
    <property type="entry name" value="NAD DEPENDENT EPIMERASE/DEHYDRATASE"/>
    <property type="match status" value="1"/>
</dbReference>
<dbReference type="InterPro" id="IPR001509">
    <property type="entry name" value="Epimerase_deHydtase"/>
</dbReference>
<dbReference type="CDD" id="cd05227">
    <property type="entry name" value="AR_SDR_e"/>
    <property type="match status" value="1"/>
</dbReference>
<evidence type="ECO:0000256" key="2">
    <source>
        <dbReference type="ARBA" id="ARBA00023445"/>
    </source>
</evidence>
<comment type="caution">
    <text evidence="4">The sequence shown here is derived from an EMBL/GenBank/DDBJ whole genome shotgun (WGS) entry which is preliminary data.</text>
</comment>
<keyword evidence="5" id="KW-1185">Reference proteome</keyword>
<dbReference type="AlphaFoldDB" id="A0A9N9M2Q0"/>
<keyword evidence="1" id="KW-0560">Oxidoreductase</keyword>
<dbReference type="InterPro" id="IPR036291">
    <property type="entry name" value="NAD(P)-bd_dom_sf"/>
</dbReference>
<organism evidence="4 5">
    <name type="scientific">Hymenoscyphus albidus</name>
    <dbReference type="NCBI Taxonomy" id="595503"/>
    <lineage>
        <taxon>Eukaryota</taxon>
        <taxon>Fungi</taxon>
        <taxon>Dikarya</taxon>
        <taxon>Ascomycota</taxon>
        <taxon>Pezizomycotina</taxon>
        <taxon>Leotiomycetes</taxon>
        <taxon>Helotiales</taxon>
        <taxon>Helotiaceae</taxon>
        <taxon>Hymenoscyphus</taxon>
    </lineage>
</organism>
<dbReference type="GO" id="GO:0016616">
    <property type="term" value="F:oxidoreductase activity, acting on the CH-OH group of donors, NAD or NADP as acceptor"/>
    <property type="evidence" value="ECO:0007669"/>
    <property type="project" value="TreeGrafter"/>
</dbReference>
<dbReference type="CDD" id="cd09917">
    <property type="entry name" value="F-box_SF"/>
    <property type="match status" value="1"/>
</dbReference>
<feature type="domain" description="F-box" evidence="3">
    <location>
        <begin position="61"/>
        <end position="101"/>
    </location>
</feature>
<dbReference type="InterPro" id="IPR050425">
    <property type="entry name" value="NAD(P)_dehydrat-like"/>
</dbReference>
<evidence type="ECO:0000313" key="5">
    <source>
        <dbReference type="Proteomes" id="UP000701801"/>
    </source>
</evidence>
<evidence type="ECO:0000259" key="3">
    <source>
        <dbReference type="SMART" id="SM00256"/>
    </source>
</evidence>
<dbReference type="Pfam" id="PF12937">
    <property type="entry name" value="F-box-like"/>
    <property type="match status" value="1"/>
</dbReference>
<protein>
    <recommendedName>
        <fullName evidence="3">F-box domain-containing protein</fullName>
    </recommendedName>
</protein>
<dbReference type="InterPro" id="IPR036047">
    <property type="entry name" value="F-box-like_dom_sf"/>
</dbReference>
<accession>A0A9N9M2Q0</accession>
<dbReference type="PANTHER" id="PTHR10366:SF564">
    <property type="entry name" value="STEROL-4-ALPHA-CARBOXYLATE 3-DEHYDROGENASE, DECARBOXYLATING"/>
    <property type="match status" value="1"/>
</dbReference>
<reference evidence="4" key="1">
    <citation type="submission" date="2021-07" db="EMBL/GenBank/DDBJ databases">
        <authorList>
            <person name="Durling M."/>
        </authorList>
    </citation>
    <scope>NUCLEOTIDE SEQUENCE</scope>
</reference>
<dbReference type="SUPFAM" id="SSF51735">
    <property type="entry name" value="NAD(P)-binding Rossmann-fold domains"/>
    <property type="match status" value="1"/>
</dbReference>
<gene>
    <name evidence="4" type="ORF">HYALB_00004594</name>
</gene>
<sequence length="935" mass="105257">MSSTSLAELLGTLRKENGQPDLEARREELNDLIRSLPSNDLRFLKHQLESYTLEKDICGSLPPELLLHVCAYLDLDEFLKARCVSRLWYKAFSEPKVLRSIARVHSLSARRESFDPKDRELQNEAHPSILEWLPRAASKRTKRLHGQYTSVSARPYTKPQPNHQAVAAKQYCGGRVAFNLGERSIAITDLRTNITTTVMDPDRARLEKWHLSEQFLVAFTKSPQYIIAFPLGLEVGESKSVRLPSAVRGLFQYQDVVGMITTMYEVLIWEIGGKLRSLAASIPDHLVPFKLKPVGMTFHPQDTRNVFVVLTGANRQVSNSKCKLSEPITKIVIQEYRYPEQLPVTIHEFDLFRDVEVDFDKDTPNRKFLALEDNSIGIGIRDMVSTAMDDEEPEDVVWGESQYKRVPPALPRPHPCKHDISSKKALRPHTRCRQSVELSQHKTIKALVVVKFNTQSKIFSTQCYHPPIYTGYELPTYAETHLYDHALFWRNQLVTGDGTSPAYIMGLNDCSQRPNDMDASLDFCGYGRLESKTSWTAFTWVSHRSEPAGAQWAGRADPNSGDFQSEFQGDDEFVVRFLPYGYFVWYFGEHIAIPTVRPTRGSGFIAAHVLDILLEQGHEVITSVRSQAKADKIKAAHPNVPSSKLDFRIIEDIAVPGAFDEALRIDGLEAVIHTASPFHFNVTDIKKDLLDPAITGTKGILSAIKKYAPSVKKVVITSSFASIVDPSLGNEAPSKTYTEKDWNPITEAEALENPSNGYRASKTFAERAAWEFVEKEKPNFTLSTMCPPLVIGPVVHYLNSLDALNTSNQRTRNFMTGEWKKEIPDTGTFVWVDVRDLALCHVLALTKEKAANERFFIVQGFFSNRDICEIILKNFPELADKLPGKEVKSGDYPAGGPDALYKFDNSKVKDILGVKFRCLEESVTDLVKSLKGIGA</sequence>
<dbReference type="FunFam" id="3.40.50.720:FF:000191">
    <property type="entry name" value="Methylglyoxal reductase (NADPH-dependent)"/>
    <property type="match status" value="1"/>
</dbReference>
<dbReference type="InterPro" id="IPR001810">
    <property type="entry name" value="F-box_dom"/>
</dbReference>
<dbReference type="Pfam" id="PF01370">
    <property type="entry name" value="Epimerase"/>
    <property type="match status" value="1"/>
</dbReference>